<evidence type="ECO:0008006" key="2">
    <source>
        <dbReference type="Google" id="ProtNLM"/>
    </source>
</evidence>
<dbReference type="EMBL" id="BARW01004623">
    <property type="protein sequence ID" value="GAI65056.1"/>
    <property type="molecule type" value="Genomic_DNA"/>
</dbReference>
<organism evidence="1">
    <name type="scientific">marine sediment metagenome</name>
    <dbReference type="NCBI Taxonomy" id="412755"/>
    <lineage>
        <taxon>unclassified sequences</taxon>
        <taxon>metagenomes</taxon>
        <taxon>ecological metagenomes</taxon>
    </lineage>
</organism>
<accession>X1RDJ3</accession>
<gene>
    <name evidence="1" type="ORF">S12H4_10687</name>
</gene>
<evidence type="ECO:0000313" key="1">
    <source>
        <dbReference type="EMBL" id="GAI65056.1"/>
    </source>
</evidence>
<name>X1RDJ3_9ZZZZ</name>
<comment type="caution">
    <text evidence="1">The sequence shown here is derived from an EMBL/GenBank/DDBJ whole genome shotgun (WGS) entry which is preliminary data.</text>
</comment>
<dbReference type="AlphaFoldDB" id="X1RDJ3"/>
<proteinExistence type="predicted"/>
<sequence length="175" mass="19641">SWDVAQRFVNYDATYADQQEQEETEITIRYLMRGLSSTHFVPYLIAGYNETRVESIKTLTTPGWYWCYNGKGVAKDETKYKSPMLGVGAVIPFNKYLGIRGDIRAAFSDAEKIRDDGKKWTGSGVGAIGHLTGYWNIFKGLNLQVGGKSLYLNGGDAGWYSKSGFFAMLGYSYKF</sequence>
<feature type="non-terminal residue" evidence="1">
    <location>
        <position position="1"/>
    </location>
</feature>
<reference evidence="1" key="1">
    <citation type="journal article" date="2014" name="Front. Microbiol.">
        <title>High frequency of phylogenetically diverse reductive dehalogenase-homologous genes in deep subseafloor sedimentary metagenomes.</title>
        <authorList>
            <person name="Kawai M."/>
            <person name="Futagami T."/>
            <person name="Toyoda A."/>
            <person name="Takaki Y."/>
            <person name="Nishi S."/>
            <person name="Hori S."/>
            <person name="Arai W."/>
            <person name="Tsubouchi T."/>
            <person name="Morono Y."/>
            <person name="Uchiyama I."/>
            <person name="Ito T."/>
            <person name="Fujiyama A."/>
            <person name="Inagaki F."/>
            <person name="Takami H."/>
        </authorList>
    </citation>
    <scope>NUCLEOTIDE SEQUENCE</scope>
    <source>
        <strain evidence="1">Expedition CK06-06</strain>
    </source>
</reference>
<protein>
    <recommendedName>
        <fullName evidence="2">Outer membrane protein beta-barrel domain-containing protein</fullName>
    </recommendedName>
</protein>